<keyword evidence="2" id="KW-1185">Reference proteome</keyword>
<proteinExistence type="predicted"/>
<evidence type="ECO:0000313" key="1">
    <source>
        <dbReference type="EMBL" id="TFK62875.1"/>
    </source>
</evidence>
<gene>
    <name evidence="1" type="ORF">BDN72DRAFT_964286</name>
</gene>
<reference evidence="1 2" key="1">
    <citation type="journal article" date="2019" name="Nat. Ecol. Evol.">
        <title>Megaphylogeny resolves global patterns of mushroom evolution.</title>
        <authorList>
            <person name="Varga T."/>
            <person name="Krizsan K."/>
            <person name="Foldi C."/>
            <person name="Dima B."/>
            <person name="Sanchez-Garcia M."/>
            <person name="Sanchez-Ramirez S."/>
            <person name="Szollosi G.J."/>
            <person name="Szarkandi J.G."/>
            <person name="Papp V."/>
            <person name="Albert L."/>
            <person name="Andreopoulos W."/>
            <person name="Angelini C."/>
            <person name="Antonin V."/>
            <person name="Barry K.W."/>
            <person name="Bougher N.L."/>
            <person name="Buchanan P."/>
            <person name="Buyck B."/>
            <person name="Bense V."/>
            <person name="Catcheside P."/>
            <person name="Chovatia M."/>
            <person name="Cooper J."/>
            <person name="Damon W."/>
            <person name="Desjardin D."/>
            <person name="Finy P."/>
            <person name="Geml J."/>
            <person name="Haridas S."/>
            <person name="Hughes K."/>
            <person name="Justo A."/>
            <person name="Karasinski D."/>
            <person name="Kautmanova I."/>
            <person name="Kiss B."/>
            <person name="Kocsube S."/>
            <person name="Kotiranta H."/>
            <person name="LaButti K.M."/>
            <person name="Lechner B.E."/>
            <person name="Liimatainen K."/>
            <person name="Lipzen A."/>
            <person name="Lukacs Z."/>
            <person name="Mihaltcheva S."/>
            <person name="Morgado L.N."/>
            <person name="Niskanen T."/>
            <person name="Noordeloos M.E."/>
            <person name="Ohm R.A."/>
            <person name="Ortiz-Santana B."/>
            <person name="Ovrebo C."/>
            <person name="Racz N."/>
            <person name="Riley R."/>
            <person name="Savchenko A."/>
            <person name="Shiryaev A."/>
            <person name="Soop K."/>
            <person name="Spirin V."/>
            <person name="Szebenyi C."/>
            <person name="Tomsovsky M."/>
            <person name="Tulloss R.E."/>
            <person name="Uehling J."/>
            <person name="Grigoriev I.V."/>
            <person name="Vagvolgyi C."/>
            <person name="Papp T."/>
            <person name="Martin F.M."/>
            <person name="Miettinen O."/>
            <person name="Hibbett D.S."/>
            <person name="Nagy L.G."/>
        </authorList>
    </citation>
    <scope>NUCLEOTIDE SEQUENCE [LARGE SCALE GENOMIC DNA]</scope>
    <source>
        <strain evidence="1 2">NL-1719</strain>
    </source>
</reference>
<dbReference type="Proteomes" id="UP000308600">
    <property type="component" value="Unassembled WGS sequence"/>
</dbReference>
<sequence>MSSGNPQPTGFPHFDLLSSELQLRIIGHLVQKADILSAVRVNKYLYHLCLGLLYRDLQWTNPAVCAGIIRQAEIQRRVVPLPGQLGLAQGNLLPQIPTAFFSIPRCVLLSLTHSTRKPKEYNPFPKAYPFVVDVGGLLEPASPEAREYMKDKLGVGRDGDLGPGSSLLENTFLCVIEDTRNPLSSSNRDFEMDLTTARSIMETMDLDLHIDSLYPYWDTLVSLPSRILHPGPRENKFYFYTSLGLYNQILAMICKFSHLHTLVFYNSNLPPRLYDAIVSLPNLRSLVVDTCYLPPFLTPRVDEGGEDANAGVPLLMVNPTPQTPPRIPIIRNFTSLPITSLTILNLQPHSSRSYPSGSSHQAFSRAFGFLDRIQALKLASAQNLTDLTIDWDEITARYFGGVHEDQLAFHDRSSTIPIVSAFGRLAAAAFPGLDALEQAGVDPNQDSSSTRGMGSLTAISTNDFSGNPYVPPRGLTSLTLNMGYKWPVTPYTTHAEHLASRLWVYLLDSSALFSSFLKKFEDEVGNGQTSRLGLQHLQIFSSALDKESIIGMQIFKDKSDNRDLKLLDRQLRTSLFFPLHPTVLLPHLKTYMGPLHTIPSVLRRSLADRRGGLGIDIAQNLERVVIWDELWFLKATAADSWKLPPEFGAEARLAFSKAMGTNNLLHTLGLDMGSTNVGQELSTMNSPLTALRVPMMEWSEEIMFAVSEKLRGLRALEVFYSQGEISEYSLLSMGVRFLYKLQDLHTLRLWNPTSVWKHKVASEHPPAGVKSYIHPRPNLNHTTEDQVVLQDEDEEGCLELQCLAAWKQYVPALREFQLNPGVVYRRSDLSDGWTKRVIVTKGLDLGLEEVVDERESDGWRHGLHWCYWNRRDVWKRSWVRGYGLDS</sequence>
<organism evidence="1 2">
    <name type="scientific">Pluteus cervinus</name>
    <dbReference type="NCBI Taxonomy" id="181527"/>
    <lineage>
        <taxon>Eukaryota</taxon>
        <taxon>Fungi</taxon>
        <taxon>Dikarya</taxon>
        <taxon>Basidiomycota</taxon>
        <taxon>Agaricomycotina</taxon>
        <taxon>Agaricomycetes</taxon>
        <taxon>Agaricomycetidae</taxon>
        <taxon>Agaricales</taxon>
        <taxon>Pluteineae</taxon>
        <taxon>Pluteaceae</taxon>
        <taxon>Pluteus</taxon>
    </lineage>
</organism>
<protein>
    <submittedName>
        <fullName evidence="1">Uncharacterized protein</fullName>
    </submittedName>
</protein>
<dbReference type="EMBL" id="ML208554">
    <property type="protein sequence ID" value="TFK62875.1"/>
    <property type="molecule type" value="Genomic_DNA"/>
</dbReference>
<accession>A0ACD3AAW8</accession>
<name>A0ACD3AAW8_9AGAR</name>
<evidence type="ECO:0000313" key="2">
    <source>
        <dbReference type="Proteomes" id="UP000308600"/>
    </source>
</evidence>